<dbReference type="Proteomes" id="UP000005270">
    <property type="component" value="Chromosome"/>
</dbReference>
<name>I3TFM3_THEC1</name>
<dbReference type="InParanoid" id="I3TFM3"/>
<dbReference type="AlphaFoldDB" id="I3TFM3"/>
<evidence type="ECO:0000256" key="1">
    <source>
        <dbReference type="SAM" id="Coils"/>
    </source>
</evidence>
<proteinExistence type="predicted"/>
<dbReference type="HOGENOM" id="CLU_481149_0_0_2"/>
<dbReference type="RefSeq" id="WP_014737811.1">
    <property type="nucleotide sequence ID" value="NC_017954.1"/>
</dbReference>
<reference evidence="3 4" key="1">
    <citation type="journal article" date="2012" name="J. Bacteriol.">
        <title>Complete genome sequence of the hyperthermophilic cellulolytic Crenarchaeon 'Thermogladius cellulolyticus' 1633.</title>
        <authorList>
            <person name="Mardanov A.V."/>
            <person name="Kochetkova T.V."/>
            <person name="Beletsky A.V."/>
            <person name="Bonch-Osmolovskaya E.A."/>
            <person name="Ravin N.V."/>
            <person name="Skryabin K.G."/>
        </authorList>
    </citation>
    <scope>NUCLEOTIDE SEQUENCE [LARGE SCALE GENOMIC DNA]</scope>
    <source>
        <strain evidence="4">DSM 22663 / VKM B-2946 / 1633</strain>
    </source>
</reference>
<gene>
    <name evidence="3" type="ordered locus">TCELL_1138</name>
</gene>
<keyword evidence="1" id="KW-0175">Coiled coil</keyword>
<dbReference type="KEGG" id="thg:TCELL_1138"/>
<keyword evidence="2" id="KW-0472">Membrane</keyword>
<evidence type="ECO:0000313" key="3">
    <source>
        <dbReference type="EMBL" id="AFK51561.1"/>
    </source>
</evidence>
<keyword evidence="2" id="KW-0812">Transmembrane</keyword>
<sequence length="566" mass="61267">MIRAFPLLVVLVIALSLLAGGALVESQNLSQTMRLIVIYAPGADLNLLNATGALNANSTVVELVRPQPPYDYLYHLLKLVDPSLGLATVVVNETTALVDNKPVDLASSVNQSFVNEVWGGNFTVFIGVPGVDPNSTAMSINPYFNITGNYIPPQLFTVDFNGSVYWSALNTSIVLTNTSSGLALNLTNYDVVQQFDNKTLETPSFAVSVPSGLNVSQGIYYLKFKIVSISSNKATLFFPGTLKSSGWLNSFYGSFTEPAVLLELYPRDLIKSLPLDALVWAYNQSCRFYSTLVVKATWYTSGGVYLMYYPLFQRLSALKSLVDEKTYNTLLNMTVTNVLSIVNDFRTFLGVNSTVVVYSPFTVVAGGASIGLPVVQPGVYDATSSPETVGSLVSQGYSLDVVRTGTRVLVEVRDYSKLGYSEGLALVLRPAGLNQTLALGSVVDQGVFETLLLSYSRLYYPSASALVSTGFQMQGYIDNLTKTVDSLRTQVASLNETVNVLLVNAGNCNASVANLTVKLNEYESRIGQAENMLNQARLYVTMGLAAVVVLNVGLYVVLRRGLKYAG</sequence>
<evidence type="ECO:0000313" key="4">
    <source>
        <dbReference type="Proteomes" id="UP000005270"/>
    </source>
</evidence>
<keyword evidence="2" id="KW-1133">Transmembrane helix</keyword>
<evidence type="ECO:0000256" key="2">
    <source>
        <dbReference type="SAM" id="Phobius"/>
    </source>
</evidence>
<accession>I3TFM3</accession>
<dbReference type="OrthoDB" id="18623at2157"/>
<dbReference type="GeneID" id="13013457"/>
<protein>
    <submittedName>
        <fullName evidence="3">Uncharacterized protein</fullName>
    </submittedName>
</protein>
<feature type="transmembrane region" description="Helical" evidence="2">
    <location>
        <begin position="538"/>
        <end position="558"/>
    </location>
</feature>
<feature type="coiled-coil region" evidence="1">
    <location>
        <begin position="477"/>
        <end position="539"/>
    </location>
</feature>
<keyword evidence="4" id="KW-1185">Reference proteome</keyword>
<organism evidence="3 4">
    <name type="scientific">Thermogladius calderae (strain DSM 22663 / VKM B-2946 / 1633)</name>
    <dbReference type="NCBI Taxonomy" id="1184251"/>
    <lineage>
        <taxon>Archaea</taxon>
        <taxon>Thermoproteota</taxon>
        <taxon>Thermoprotei</taxon>
        <taxon>Desulfurococcales</taxon>
        <taxon>Desulfurococcaceae</taxon>
        <taxon>Thermogladius</taxon>
    </lineage>
</organism>
<dbReference type="EMBL" id="CP003531">
    <property type="protein sequence ID" value="AFK51561.1"/>
    <property type="molecule type" value="Genomic_DNA"/>
</dbReference>
<dbReference type="eggNOG" id="arCOG10275">
    <property type="taxonomic scope" value="Archaea"/>
</dbReference>
<dbReference type="STRING" id="1184251.TCELL_1138"/>